<reference evidence="3" key="1">
    <citation type="journal article" date="2019" name="Int. J. Syst. Evol. Microbiol.">
        <title>The Global Catalogue of Microorganisms (GCM) 10K type strain sequencing project: providing services to taxonomists for standard genome sequencing and annotation.</title>
        <authorList>
            <consortium name="The Broad Institute Genomics Platform"/>
            <consortium name="The Broad Institute Genome Sequencing Center for Infectious Disease"/>
            <person name="Wu L."/>
            <person name="Ma J."/>
        </authorList>
    </citation>
    <scope>NUCLEOTIDE SEQUENCE [LARGE SCALE GENOMIC DNA]</scope>
    <source>
        <strain evidence="3">CGMCC 1.12966</strain>
    </source>
</reference>
<keyword evidence="1" id="KW-0732">Signal</keyword>
<evidence type="ECO:0000313" key="3">
    <source>
        <dbReference type="Proteomes" id="UP000620550"/>
    </source>
</evidence>
<proteinExistence type="predicted"/>
<feature type="chain" id="PRO_5046377526" description="DUF4890 domain-containing protein" evidence="1">
    <location>
        <begin position="22"/>
        <end position="128"/>
    </location>
</feature>
<gene>
    <name evidence="2" type="ORF">GCM10017764_10300</name>
</gene>
<dbReference type="Proteomes" id="UP000620550">
    <property type="component" value="Unassembled WGS sequence"/>
</dbReference>
<evidence type="ECO:0000313" key="2">
    <source>
        <dbReference type="EMBL" id="GHE29406.1"/>
    </source>
</evidence>
<comment type="caution">
    <text evidence="2">The sequence shown here is derived from an EMBL/GenBank/DDBJ whole genome shotgun (WGS) entry which is preliminary data.</text>
</comment>
<dbReference type="RefSeq" id="WP_189625550.1">
    <property type="nucleotide sequence ID" value="NZ_BNAF01000003.1"/>
</dbReference>
<name>A0ABQ3HW81_9SPHI</name>
<evidence type="ECO:0008006" key="4">
    <source>
        <dbReference type="Google" id="ProtNLM"/>
    </source>
</evidence>
<accession>A0ABQ3HW81</accession>
<organism evidence="2 3">
    <name type="scientific">Sphingobacterium griseoflavum</name>
    <dbReference type="NCBI Taxonomy" id="1474952"/>
    <lineage>
        <taxon>Bacteria</taxon>
        <taxon>Pseudomonadati</taxon>
        <taxon>Bacteroidota</taxon>
        <taxon>Sphingobacteriia</taxon>
        <taxon>Sphingobacteriales</taxon>
        <taxon>Sphingobacteriaceae</taxon>
        <taxon>Sphingobacterium</taxon>
    </lineage>
</organism>
<keyword evidence="3" id="KW-1185">Reference proteome</keyword>
<evidence type="ECO:0000256" key="1">
    <source>
        <dbReference type="SAM" id="SignalP"/>
    </source>
</evidence>
<dbReference type="EMBL" id="BNAF01000003">
    <property type="protein sequence ID" value="GHE29406.1"/>
    <property type="molecule type" value="Genomic_DNA"/>
</dbReference>
<sequence length="128" mass="14921">MKNLKKLLIGCMLLIGVSSYAQERQGRGNMQNMNPADRAKNTVARLTEQLQLDKGQQDSIYKQVFAQAQHEKQLFSAAGSDREKLRTSMQSSREQYAIKIKQFLNEDQAKKYDELSRQWSQRRPRQNQ</sequence>
<protein>
    <recommendedName>
        <fullName evidence="4">DUF4890 domain-containing protein</fullName>
    </recommendedName>
</protein>
<feature type="signal peptide" evidence="1">
    <location>
        <begin position="1"/>
        <end position="21"/>
    </location>
</feature>